<dbReference type="InterPro" id="IPR008906">
    <property type="entry name" value="HATC_C_dom"/>
</dbReference>
<dbReference type="PANTHER" id="PTHR46481:SF10">
    <property type="entry name" value="ZINC FINGER BED DOMAIN-CONTAINING PROTEIN 39"/>
    <property type="match status" value="1"/>
</dbReference>
<dbReference type="GO" id="GO:0008270">
    <property type="term" value="F:zinc ion binding"/>
    <property type="evidence" value="ECO:0007669"/>
    <property type="project" value="UniProtKB-KW"/>
</dbReference>
<keyword evidence="3 9" id="KW-0863">Zinc-finger</keyword>
<dbReference type="SMART" id="SM00614">
    <property type="entry name" value="ZnF_BED"/>
    <property type="match status" value="1"/>
</dbReference>
<reference evidence="12 13" key="1">
    <citation type="journal article" date="2014" name="Nat. Commun.">
        <title>Multiple recent horizontal transfers of a large genomic region in cheese making fungi.</title>
        <authorList>
            <person name="Cheeseman K."/>
            <person name="Ropars J."/>
            <person name="Renault P."/>
            <person name="Dupont J."/>
            <person name="Gouzy J."/>
            <person name="Branca A."/>
            <person name="Abraham A.L."/>
            <person name="Ceppi M."/>
            <person name="Conseiller E."/>
            <person name="Debuchy R."/>
            <person name="Malagnac F."/>
            <person name="Goarin A."/>
            <person name="Silar P."/>
            <person name="Lacoste S."/>
            <person name="Sallet E."/>
            <person name="Bensimon A."/>
            <person name="Giraud T."/>
            <person name="Brygoo Y."/>
        </authorList>
    </citation>
    <scope>NUCLEOTIDE SEQUENCE [LARGE SCALE GENOMIC DNA]</scope>
    <source>
        <strain evidence="13">FM 013</strain>
    </source>
</reference>
<feature type="domain" description="BED-type" evidence="11">
    <location>
        <begin position="92"/>
        <end position="152"/>
    </location>
</feature>
<evidence type="ECO:0000259" key="11">
    <source>
        <dbReference type="PROSITE" id="PS50808"/>
    </source>
</evidence>
<evidence type="ECO:0000256" key="10">
    <source>
        <dbReference type="SAM" id="MobiDB-lite"/>
    </source>
</evidence>
<dbReference type="PROSITE" id="PS50808">
    <property type="entry name" value="ZF_BED"/>
    <property type="match status" value="1"/>
</dbReference>
<keyword evidence="5" id="KW-0805">Transcription regulation</keyword>
<evidence type="ECO:0000256" key="1">
    <source>
        <dbReference type="ARBA" id="ARBA00004123"/>
    </source>
</evidence>
<organism evidence="12 13">
    <name type="scientific">Penicillium camemberti (strain FM 013)</name>
    <dbReference type="NCBI Taxonomy" id="1429867"/>
    <lineage>
        <taxon>Eukaryota</taxon>
        <taxon>Fungi</taxon>
        <taxon>Dikarya</taxon>
        <taxon>Ascomycota</taxon>
        <taxon>Pezizomycotina</taxon>
        <taxon>Eurotiomycetes</taxon>
        <taxon>Eurotiomycetidae</taxon>
        <taxon>Eurotiales</taxon>
        <taxon>Aspergillaceae</taxon>
        <taxon>Penicillium</taxon>
    </lineage>
</organism>
<comment type="subcellular location">
    <subcellularLocation>
        <location evidence="1">Nucleus</location>
    </subcellularLocation>
</comment>
<keyword evidence="2" id="KW-0479">Metal-binding</keyword>
<dbReference type="GO" id="GO:0003677">
    <property type="term" value="F:DNA binding"/>
    <property type="evidence" value="ECO:0007669"/>
    <property type="project" value="UniProtKB-KW"/>
</dbReference>
<evidence type="ECO:0000313" key="13">
    <source>
        <dbReference type="Proteomes" id="UP000053732"/>
    </source>
</evidence>
<dbReference type="Pfam" id="PF05699">
    <property type="entry name" value="Dimer_Tnp_hAT"/>
    <property type="match status" value="1"/>
</dbReference>
<evidence type="ECO:0000313" key="12">
    <source>
        <dbReference type="EMBL" id="CRL30689.1"/>
    </source>
</evidence>
<evidence type="ECO:0000256" key="7">
    <source>
        <dbReference type="ARBA" id="ARBA00023163"/>
    </source>
</evidence>
<name>A0A0G4PWB5_PENC3</name>
<evidence type="ECO:0000256" key="4">
    <source>
        <dbReference type="ARBA" id="ARBA00022833"/>
    </source>
</evidence>
<dbReference type="InterPro" id="IPR012337">
    <property type="entry name" value="RNaseH-like_sf"/>
</dbReference>
<dbReference type="AlphaFoldDB" id="A0A0G4PWB5"/>
<evidence type="ECO:0000256" key="9">
    <source>
        <dbReference type="PROSITE-ProRule" id="PRU00027"/>
    </source>
</evidence>
<keyword evidence="8" id="KW-0539">Nucleus</keyword>
<keyword evidence="6" id="KW-0238">DNA-binding</keyword>
<evidence type="ECO:0000256" key="3">
    <source>
        <dbReference type="ARBA" id="ARBA00022771"/>
    </source>
</evidence>
<keyword evidence="4" id="KW-0862">Zinc</keyword>
<sequence>MSQDTDLASSSFHGSYGLDLFHSDLHSSQQTIESTPASEPVYPMMSSSLERFGNDWIVYSEMSKEDFIFWWLQTIHGNELRERNKSFWDRSRSHSEAWNSFKQVAHTVTGDPKIVCQKCGQLLDHPSRKLDGTTPMARHLRGEKCQRLSNRLVGDSSLQELFARQARDYPAREKRESFTKELWQQDILTAITGLRLPFLIIENPLFQRLLQRAQSSPLPLEFPSAKTIQRRLRDTVQERHQSILKKLPAEAKMSIALDCWTSPFQQAFMAITGYFIDDKWKYRELLLGFEPLHGSHTGVNLGTLLFEVLQRYQLVERVLAVTTDNASKNQTLVGRVHEQLESLKISSTTPIIRVPCIAHVIQLSLKSLLSYMKLEPVNEATQREWSENQSQSLRASQRKGIISTLSKVRGLAVFINASPQRRDTFRSLQIEGSKLLPIQDVKTRWNSTFLMLRRAKRLQLVFNKYCSENQYTLFTLDRDEWRQIDYLLCLTQPFFQFTTILCQTKEVTIHIVFEIYHSLFEHLEKSIHQLQQKRVPWKQSMLCAILAGKEKLATYYGSTTKAYGDLFAIGTILAPRHKLQFFSRYEWAENNFASRERYRQRLRDYVRPYQERLSNSQGFSNNQTPLVQGSKLATLIAQVGSNRKPVPRHNNEVENYLESGTTSIDPCSFWKGHQHEFPMLASVARDVLSIPATGAGVERLFNSARDICHYRRGALKPTTIQDLVMYMCATKFDLGEEELETFRQSFSREERETADEDKDVQHAQENLDPISDDEEDPRIGSRETGINAHMATRFTSGREESDLLQGSSSEGEEVLEITRESGDDDDGEHPLPRDRSLKRSSGRQILHNSLHITVAPLLAHWTIQDVQVGGRGGPRPAHWTLEGCPNPPMDRFGHVHRSVNWTLARSNSAIHGVKAVRAKMRWSTRRSAAPGLISDPSIRTTHKDVSRVAMDCSYIQ</sequence>
<dbReference type="EMBL" id="HG793190">
    <property type="protein sequence ID" value="CRL30689.1"/>
    <property type="molecule type" value="Genomic_DNA"/>
</dbReference>
<keyword evidence="13" id="KW-1185">Reference proteome</keyword>
<dbReference type="SUPFAM" id="SSF53098">
    <property type="entry name" value="Ribonuclease H-like"/>
    <property type="match status" value="1"/>
</dbReference>
<evidence type="ECO:0000256" key="6">
    <source>
        <dbReference type="ARBA" id="ARBA00023125"/>
    </source>
</evidence>
<gene>
    <name evidence="12" type="ORF">PCAMFM013_S057g000011</name>
</gene>
<accession>A0A0G4PWB5</accession>
<evidence type="ECO:0000256" key="2">
    <source>
        <dbReference type="ARBA" id="ARBA00022723"/>
    </source>
</evidence>
<evidence type="ECO:0000256" key="5">
    <source>
        <dbReference type="ARBA" id="ARBA00023015"/>
    </source>
</evidence>
<feature type="region of interest" description="Disordered" evidence="10">
    <location>
        <begin position="743"/>
        <end position="842"/>
    </location>
</feature>
<dbReference type="GO" id="GO:0046983">
    <property type="term" value="F:protein dimerization activity"/>
    <property type="evidence" value="ECO:0007669"/>
    <property type="project" value="InterPro"/>
</dbReference>
<dbReference type="PANTHER" id="PTHR46481">
    <property type="entry name" value="ZINC FINGER BED DOMAIN-CONTAINING PROTEIN 4"/>
    <property type="match status" value="1"/>
</dbReference>
<dbReference type="Proteomes" id="UP000053732">
    <property type="component" value="Unassembled WGS sequence"/>
</dbReference>
<protein>
    <submittedName>
        <fullName evidence="12">Zinc finger, BED-type predicted</fullName>
    </submittedName>
</protein>
<dbReference type="GO" id="GO:0005634">
    <property type="term" value="C:nucleus"/>
    <property type="evidence" value="ECO:0007669"/>
    <property type="project" value="UniProtKB-SubCell"/>
</dbReference>
<keyword evidence="7" id="KW-0804">Transcription</keyword>
<dbReference type="InterPro" id="IPR052035">
    <property type="entry name" value="ZnF_BED_domain_contain"/>
</dbReference>
<dbReference type="InterPro" id="IPR003656">
    <property type="entry name" value="Znf_BED"/>
</dbReference>
<feature type="compositionally biased region" description="Basic and acidic residues" evidence="10">
    <location>
        <begin position="828"/>
        <end position="837"/>
    </location>
</feature>
<proteinExistence type="predicted"/>
<evidence type="ECO:0000256" key="8">
    <source>
        <dbReference type="ARBA" id="ARBA00023242"/>
    </source>
</evidence>